<dbReference type="SUPFAM" id="SSF53756">
    <property type="entry name" value="UDP-Glycosyltransferase/glycogen phosphorylase"/>
    <property type="match status" value="1"/>
</dbReference>
<dbReference type="AlphaFoldDB" id="A0A0S8FWH8"/>
<protein>
    <recommendedName>
        <fullName evidence="1">Glycosyl transferase family 28 C-terminal domain-containing protein</fullName>
    </recommendedName>
</protein>
<accession>A0A0S8FWH8</accession>
<dbReference type="EMBL" id="LJUJ01000001">
    <property type="protein sequence ID" value="KPK64705.1"/>
    <property type="molecule type" value="Genomic_DNA"/>
</dbReference>
<name>A0A0S8FWH8_UNCW3</name>
<gene>
    <name evidence="2" type="ORF">AMJ83_00465</name>
</gene>
<evidence type="ECO:0000313" key="3">
    <source>
        <dbReference type="Proteomes" id="UP000051373"/>
    </source>
</evidence>
<proteinExistence type="predicted"/>
<feature type="domain" description="Glycosyl transferase family 28 C-terminal" evidence="1">
    <location>
        <begin position="242"/>
        <end position="372"/>
    </location>
</feature>
<dbReference type="GO" id="GO:0016758">
    <property type="term" value="F:hexosyltransferase activity"/>
    <property type="evidence" value="ECO:0007669"/>
    <property type="project" value="InterPro"/>
</dbReference>
<evidence type="ECO:0000313" key="2">
    <source>
        <dbReference type="EMBL" id="KPK64705.1"/>
    </source>
</evidence>
<organism evidence="2 3">
    <name type="scientific">candidate division WOR_3 bacterium SM23_42</name>
    <dbReference type="NCBI Taxonomy" id="1703779"/>
    <lineage>
        <taxon>Bacteria</taxon>
        <taxon>Bacteria division WOR-3</taxon>
    </lineage>
</organism>
<evidence type="ECO:0000259" key="1">
    <source>
        <dbReference type="Pfam" id="PF04101"/>
    </source>
</evidence>
<dbReference type="PANTHER" id="PTHR21015:SF22">
    <property type="entry name" value="GLYCOSYLTRANSFERASE"/>
    <property type="match status" value="1"/>
</dbReference>
<sequence length="399" mass="45134">MASKNILFISGSIGLGHVTRDLALANELRKQNPGIEISWIASEPASNLLVDAGEKMLPEAAEWANENVIAENTAQGFKFNLMKVTMNVRSAWAQNAAVFVKLTKQRSYDLVIGDETYEIMVALKRKPELKRMPFVIIYDFIASYSMTKNPIEKFGVYYWNRFWSKDFHKPSPFVDMRLFLGELEDIPDTKFGFLLPRRRDWAQEKCKFVDYILPFDPQEHVDSKALRATLGYGDEPLIVCSIGGTAIGKQMLELCGRSFPILKDKIPDLRMILVCGPRLAPAELDVPKGVETKGYVPRLYRHFTASDLAIVQAGANSTIELTALRKPFLYFPLMDHYEQRIHVPQRLARHRAGVCMEYSETTPESLAEAILQNLGREVNYLDIPTDGAQKAAKLVSNLL</sequence>
<comment type="caution">
    <text evidence="2">The sequence shown here is derived from an EMBL/GenBank/DDBJ whole genome shotgun (WGS) entry which is preliminary data.</text>
</comment>
<reference evidence="2 3" key="1">
    <citation type="journal article" date="2015" name="Microbiome">
        <title>Genomic resolution of linkages in carbon, nitrogen, and sulfur cycling among widespread estuary sediment bacteria.</title>
        <authorList>
            <person name="Baker B.J."/>
            <person name="Lazar C.S."/>
            <person name="Teske A.P."/>
            <person name="Dick G.J."/>
        </authorList>
    </citation>
    <scope>NUCLEOTIDE SEQUENCE [LARGE SCALE GENOMIC DNA]</scope>
    <source>
        <strain evidence="2">SM23_42</strain>
    </source>
</reference>
<dbReference type="STRING" id="1703779.AMJ83_00465"/>
<dbReference type="Pfam" id="PF04101">
    <property type="entry name" value="Glyco_tran_28_C"/>
    <property type="match status" value="1"/>
</dbReference>
<dbReference type="Gene3D" id="3.40.50.2000">
    <property type="entry name" value="Glycogen Phosphorylase B"/>
    <property type="match status" value="1"/>
</dbReference>
<dbReference type="Gene3D" id="3.40.50.11190">
    <property type="match status" value="1"/>
</dbReference>
<dbReference type="Proteomes" id="UP000051373">
    <property type="component" value="Unassembled WGS sequence"/>
</dbReference>
<dbReference type="PANTHER" id="PTHR21015">
    <property type="entry name" value="UDP-N-ACETYLGLUCOSAMINE--N-ACETYLMURAMYL-(PENTAPEPTIDE) PYROPHOSPHORYL-UNDECAPRENOL N-ACETYLGLUCOSAMINE TRANSFERASE 1"/>
    <property type="match status" value="1"/>
</dbReference>
<dbReference type="InterPro" id="IPR007235">
    <property type="entry name" value="Glyco_trans_28_C"/>
</dbReference>